<dbReference type="Proteomes" id="UP000460435">
    <property type="component" value="Unassembled WGS sequence"/>
</dbReference>
<gene>
    <name evidence="1" type="ORF">F7O44_16240</name>
</gene>
<protein>
    <submittedName>
        <fullName evidence="1">Uncharacterized protein</fullName>
    </submittedName>
</protein>
<comment type="caution">
    <text evidence="1">The sequence shown here is derived from an EMBL/GenBank/DDBJ whole genome shotgun (WGS) entry which is preliminary data.</text>
</comment>
<organism evidence="1 2">
    <name type="scientific">Phytoactinopolyspora mesophila</name>
    <dbReference type="NCBI Taxonomy" id="2650750"/>
    <lineage>
        <taxon>Bacteria</taxon>
        <taxon>Bacillati</taxon>
        <taxon>Actinomycetota</taxon>
        <taxon>Actinomycetes</taxon>
        <taxon>Jiangellales</taxon>
        <taxon>Jiangellaceae</taxon>
        <taxon>Phytoactinopolyspora</taxon>
    </lineage>
</organism>
<name>A0A7K3M5M0_9ACTN</name>
<evidence type="ECO:0000313" key="2">
    <source>
        <dbReference type="Proteomes" id="UP000460435"/>
    </source>
</evidence>
<reference evidence="1 2" key="1">
    <citation type="submission" date="2019-11" db="EMBL/GenBank/DDBJ databases">
        <authorList>
            <person name="Li X.-J."/>
            <person name="Feng X.-M."/>
        </authorList>
    </citation>
    <scope>NUCLEOTIDE SEQUENCE [LARGE SCALE GENOMIC DNA]</scope>
    <source>
        <strain evidence="1 2">XMNu-373</strain>
    </source>
</reference>
<keyword evidence="2" id="KW-1185">Reference proteome</keyword>
<sequence>MDWDNPDADFVDEIRGLVGHKKGISKDGEAIPIEESVRALVGLEQKERELVMQFSEKCVKAGLNERLVKLAEQQAQMMAGAIESVLGKLNLTSDQQAIAGEIVVLELEKLANGNVPEVPAEVLESVDTI</sequence>
<accession>A0A7K3M5M0</accession>
<dbReference type="AlphaFoldDB" id="A0A7K3M5M0"/>
<dbReference type="RefSeq" id="WP_162451311.1">
    <property type="nucleotide sequence ID" value="NZ_WLZY01000005.1"/>
</dbReference>
<proteinExistence type="predicted"/>
<evidence type="ECO:0000313" key="1">
    <source>
        <dbReference type="EMBL" id="NDL58619.1"/>
    </source>
</evidence>
<dbReference type="EMBL" id="WLZY01000005">
    <property type="protein sequence ID" value="NDL58619.1"/>
    <property type="molecule type" value="Genomic_DNA"/>
</dbReference>